<organism evidence="1 2">
    <name type="scientific">Corynebacterium belfantii</name>
    <dbReference type="NCBI Taxonomy" id="2014537"/>
    <lineage>
        <taxon>Bacteria</taxon>
        <taxon>Bacillati</taxon>
        <taxon>Actinomycetota</taxon>
        <taxon>Actinomycetes</taxon>
        <taxon>Mycobacteriales</taxon>
        <taxon>Corynebacteriaceae</taxon>
        <taxon>Corynebacterium</taxon>
    </lineage>
</organism>
<comment type="caution">
    <text evidence="1">The sequence shown here is derived from an EMBL/GenBank/DDBJ whole genome shotgun (WGS) entry which is preliminary data.</text>
</comment>
<dbReference type="GeneID" id="97331516"/>
<name>A0ABS0LD95_9CORY</name>
<keyword evidence="2" id="KW-1185">Reference proteome</keyword>
<dbReference type="Proteomes" id="UP000615580">
    <property type="component" value="Unassembled WGS sequence"/>
</dbReference>
<protein>
    <submittedName>
        <fullName evidence="1">Uncharacterized protein</fullName>
    </submittedName>
</protein>
<accession>A0ABS0LD95</accession>
<proteinExistence type="predicted"/>
<reference evidence="1 2" key="1">
    <citation type="journal article" date="2020" name="J. Clin. Microbiol.">
        <title>Assessing the Genetic Diversity of Austrian Corynebacterium diphtheriae Clinical Isolates, 2011-2019.</title>
        <authorList>
            <person name="Schaeffer J."/>
            <person name="Huhulescu S."/>
            <person name="Stoeger A."/>
            <person name="Allerberger F."/>
            <person name="Ruppitsch W."/>
        </authorList>
    </citation>
    <scope>NUCLEOTIDE SEQUENCE [LARGE SCALE GENOMIC DNA]</scope>
    <source>
        <strain evidence="1 2">04-17</strain>
    </source>
</reference>
<dbReference type="EMBL" id="JADQUG010000034">
    <property type="protein sequence ID" value="MBG9354631.1"/>
    <property type="molecule type" value="Genomic_DNA"/>
</dbReference>
<gene>
    <name evidence="1" type="ORF">I4J41_08515</name>
</gene>
<sequence length="60" mass="6500">MPSTFAPYKYRGTGISSAFVDSDMHLTCNQTENQYQTSPYYNQLSDVAALSPDPSAFGGA</sequence>
<dbReference type="RefSeq" id="WP_133119727.1">
    <property type="nucleotide sequence ID" value="NZ_CBCSFR010000007.1"/>
</dbReference>
<evidence type="ECO:0000313" key="2">
    <source>
        <dbReference type="Proteomes" id="UP000615580"/>
    </source>
</evidence>
<evidence type="ECO:0000313" key="1">
    <source>
        <dbReference type="EMBL" id="MBG9354631.1"/>
    </source>
</evidence>